<evidence type="ECO:0000256" key="14">
    <source>
        <dbReference type="SAM" id="Phobius"/>
    </source>
</evidence>
<keyword evidence="14" id="KW-1133">Transmembrane helix</keyword>
<evidence type="ECO:0000256" key="4">
    <source>
        <dbReference type="ARBA" id="ARBA00005359"/>
    </source>
</evidence>
<dbReference type="AlphaFoldDB" id="A0A0C3DX93"/>
<sequence>MRAASTSSNTTSSSTRISNLLYGTSITLFLVAGYYYATDTRASVHRWLVVPALRWLYPDAEDAHHVGINALKRLYSLGLHPRDRVSDSKGVDLSVEVFGRRLSNPIGISAGLDKSAEIPDALFALGPAIVEVGGITPVDQPGNPRPRLFRLPREEALINRYGLNSQSAWEVAVALRERVRSFAYRWFRGRKDADEFILSGGAGVPPGSLTDGKMLIVQVAKNKQTKDDDIAAVTNDFVMATHELAPYADVISVNVSSPNTPGLRTLQRVEPLTRILQGVVDAARSVNRTSPPKVMVKVSPDEDTDEQIQGIIDAVWRSGVDGIIVGNTTKRRSDLVSGDMTVRERQILDEEGGYSGPKMYERTLSLVKRYRNLLDHAPSPSKENDMAKSTGGVPTGDEPGSNVVEKVLSTKNSAASLDGHNEARREPKVIFATGGVSNGKQVLELLNAGASVVQVYTAVIYGGVGTITRIKKEMRDEISRK</sequence>
<evidence type="ECO:0000256" key="11">
    <source>
        <dbReference type="ARBA" id="ARBA00031623"/>
    </source>
</evidence>
<evidence type="ECO:0000256" key="1">
    <source>
        <dbReference type="ARBA" id="ARBA00001917"/>
    </source>
</evidence>
<evidence type="ECO:0000259" key="15">
    <source>
        <dbReference type="Pfam" id="PF01180"/>
    </source>
</evidence>
<feature type="domain" description="Dihydroorotate dehydrogenase catalytic" evidence="15">
    <location>
        <begin position="93"/>
        <end position="375"/>
    </location>
</feature>
<comment type="catalytic activity">
    <reaction evidence="12">
        <text>(S)-dihydroorotate + a quinone = orotate + a quinol</text>
        <dbReference type="Rhea" id="RHEA:30187"/>
        <dbReference type="ChEBI" id="CHEBI:24646"/>
        <dbReference type="ChEBI" id="CHEBI:30839"/>
        <dbReference type="ChEBI" id="CHEBI:30864"/>
        <dbReference type="ChEBI" id="CHEBI:132124"/>
        <dbReference type="EC" id="1.3.5.2"/>
    </reaction>
</comment>
<evidence type="ECO:0000256" key="12">
    <source>
        <dbReference type="ARBA" id="ARBA00048639"/>
    </source>
</evidence>
<dbReference type="PROSITE" id="PS00911">
    <property type="entry name" value="DHODEHASE_1"/>
    <property type="match status" value="1"/>
</dbReference>
<evidence type="ECO:0000256" key="5">
    <source>
        <dbReference type="ARBA" id="ARBA00012791"/>
    </source>
</evidence>
<organism evidence="16 17">
    <name type="scientific">Oidiodendron maius (strain Zn)</name>
    <dbReference type="NCBI Taxonomy" id="913774"/>
    <lineage>
        <taxon>Eukaryota</taxon>
        <taxon>Fungi</taxon>
        <taxon>Dikarya</taxon>
        <taxon>Ascomycota</taxon>
        <taxon>Pezizomycotina</taxon>
        <taxon>Leotiomycetes</taxon>
        <taxon>Leotiomycetes incertae sedis</taxon>
        <taxon>Myxotrichaceae</taxon>
        <taxon>Oidiodendron</taxon>
    </lineage>
</organism>
<dbReference type="FunFam" id="3.20.20.70:FF:000242">
    <property type="entry name" value="Dihydroorotate reductase PyrE"/>
    <property type="match status" value="1"/>
</dbReference>
<keyword evidence="10 14" id="KW-0472">Membrane</keyword>
<feature type="domain" description="Dihydroorotate dehydrogenase catalytic" evidence="15">
    <location>
        <begin position="429"/>
        <end position="476"/>
    </location>
</feature>
<dbReference type="SUPFAM" id="SSF51395">
    <property type="entry name" value="FMN-linked oxidoreductases"/>
    <property type="match status" value="1"/>
</dbReference>
<dbReference type="EC" id="1.3.5.2" evidence="5"/>
<dbReference type="CDD" id="cd04738">
    <property type="entry name" value="DHOD_2_like"/>
    <property type="match status" value="1"/>
</dbReference>
<evidence type="ECO:0000256" key="13">
    <source>
        <dbReference type="SAM" id="MobiDB-lite"/>
    </source>
</evidence>
<dbReference type="GO" id="GO:0006207">
    <property type="term" value="P:'de novo' pyrimidine nucleobase biosynthetic process"/>
    <property type="evidence" value="ECO:0007669"/>
    <property type="project" value="InterPro"/>
</dbReference>
<evidence type="ECO:0000256" key="3">
    <source>
        <dbReference type="ARBA" id="ARBA00005161"/>
    </source>
</evidence>
<feature type="region of interest" description="Disordered" evidence="13">
    <location>
        <begin position="376"/>
        <end position="400"/>
    </location>
</feature>
<dbReference type="EMBL" id="KN832871">
    <property type="protein sequence ID" value="KIN06723.1"/>
    <property type="molecule type" value="Genomic_DNA"/>
</dbReference>
<dbReference type="STRING" id="913774.A0A0C3DX93"/>
<evidence type="ECO:0000256" key="9">
    <source>
        <dbReference type="ARBA" id="ARBA00023002"/>
    </source>
</evidence>
<dbReference type="Gene3D" id="3.20.20.70">
    <property type="entry name" value="Aldolase class I"/>
    <property type="match status" value="2"/>
</dbReference>
<dbReference type="Pfam" id="PF01180">
    <property type="entry name" value="DHO_dh"/>
    <property type="match status" value="2"/>
</dbReference>
<keyword evidence="7" id="KW-0285">Flavoprotein</keyword>
<dbReference type="OrthoDB" id="14784at2759"/>
<dbReference type="InParanoid" id="A0A0C3DX93"/>
<dbReference type="GO" id="GO:0106430">
    <property type="term" value="F:dihydroorotate dehydrogenase (quinone) activity"/>
    <property type="evidence" value="ECO:0007669"/>
    <property type="project" value="UniProtKB-EC"/>
</dbReference>
<keyword evidence="17" id="KW-1185">Reference proteome</keyword>
<reference evidence="17" key="2">
    <citation type="submission" date="2015-01" db="EMBL/GenBank/DDBJ databases">
        <title>Evolutionary Origins and Diversification of the Mycorrhizal Mutualists.</title>
        <authorList>
            <consortium name="DOE Joint Genome Institute"/>
            <consortium name="Mycorrhizal Genomics Consortium"/>
            <person name="Kohler A."/>
            <person name="Kuo A."/>
            <person name="Nagy L.G."/>
            <person name="Floudas D."/>
            <person name="Copeland A."/>
            <person name="Barry K.W."/>
            <person name="Cichocki N."/>
            <person name="Veneault-Fourrey C."/>
            <person name="LaButti K."/>
            <person name="Lindquist E.A."/>
            <person name="Lipzen A."/>
            <person name="Lundell T."/>
            <person name="Morin E."/>
            <person name="Murat C."/>
            <person name="Riley R."/>
            <person name="Ohm R."/>
            <person name="Sun H."/>
            <person name="Tunlid A."/>
            <person name="Henrissat B."/>
            <person name="Grigoriev I.V."/>
            <person name="Hibbett D.S."/>
            <person name="Martin F."/>
        </authorList>
    </citation>
    <scope>NUCLEOTIDE SEQUENCE [LARGE SCALE GENOMIC DNA]</scope>
    <source>
        <strain evidence="17">Zn</strain>
    </source>
</reference>
<accession>A0A0C3DX93</accession>
<protein>
    <recommendedName>
        <fullName evidence="6">Dihydroorotate dehydrogenase (quinone), mitochondrial</fullName>
        <ecNumber evidence="5">1.3.5.2</ecNumber>
    </recommendedName>
    <alternativeName>
        <fullName evidence="11">Dihydroorotate oxidase</fullName>
    </alternativeName>
</protein>
<dbReference type="InterPro" id="IPR005720">
    <property type="entry name" value="Dihydroorotate_DH_cat"/>
</dbReference>
<gene>
    <name evidence="16" type="ORF">OIDMADRAFT_156190</name>
</gene>
<keyword evidence="14" id="KW-0812">Transmembrane</keyword>
<name>A0A0C3DX93_OIDMZ</name>
<keyword evidence="8" id="KW-0288">FMN</keyword>
<dbReference type="PANTHER" id="PTHR48109:SF4">
    <property type="entry name" value="DIHYDROOROTATE DEHYDROGENASE (QUINONE), MITOCHONDRIAL"/>
    <property type="match status" value="1"/>
</dbReference>
<dbReference type="InterPro" id="IPR005719">
    <property type="entry name" value="Dihydroorotate_DH_2"/>
</dbReference>
<dbReference type="InterPro" id="IPR013785">
    <property type="entry name" value="Aldolase_TIM"/>
</dbReference>
<dbReference type="UniPathway" id="UPA00070">
    <property type="reaction ID" value="UER00946"/>
</dbReference>
<dbReference type="InterPro" id="IPR001295">
    <property type="entry name" value="Dihydroorotate_DH_CS"/>
</dbReference>
<comment type="cofactor">
    <cofactor evidence="1">
        <name>FMN</name>
        <dbReference type="ChEBI" id="CHEBI:58210"/>
    </cofactor>
</comment>
<evidence type="ECO:0000313" key="16">
    <source>
        <dbReference type="EMBL" id="KIN06723.1"/>
    </source>
</evidence>
<dbReference type="InterPro" id="IPR050074">
    <property type="entry name" value="DHO_dehydrogenase"/>
</dbReference>
<proteinExistence type="inferred from homology"/>
<dbReference type="GO" id="GO:0044205">
    <property type="term" value="P:'de novo' UMP biosynthetic process"/>
    <property type="evidence" value="ECO:0007669"/>
    <property type="project" value="UniProtKB-UniPathway"/>
</dbReference>
<evidence type="ECO:0000256" key="2">
    <source>
        <dbReference type="ARBA" id="ARBA00004370"/>
    </source>
</evidence>
<evidence type="ECO:0000313" key="17">
    <source>
        <dbReference type="Proteomes" id="UP000054321"/>
    </source>
</evidence>
<comment type="similarity">
    <text evidence="4">Belongs to the dihydroorotate dehydrogenase family. Type 2 subfamily.</text>
</comment>
<dbReference type="HOGENOM" id="CLU_013640_4_0_1"/>
<dbReference type="PANTHER" id="PTHR48109">
    <property type="entry name" value="DIHYDROOROTATE DEHYDROGENASE (QUINONE), MITOCHONDRIAL-RELATED"/>
    <property type="match status" value="1"/>
</dbReference>
<reference evidence="16 17" key="1">
    <citation type="submission" date="2014-04" db="EMBL/GenBank/DDBJ databases">
        <authorList>
            <consortium name="DOE Joint Genome Institute"/>
            <person name="Kuo A."/>
            <person name="Martino E."/>
            <person name="Perotto S."/>
            <person name="Kohler A."/>
            <person name="Nagy L.G."/>
            <person name="Floudas D."/>
            <person name="Copeland A."/>
            <person name="Barry K.W."/>
            <person name="Cichocki N."/>
            <person name="Veneault-Fourrey C."/>
            <person name="LaButti K."/>
            <person name="Lindquist E.A."/>
            <person name="Lipzen A."/>
            <person name="Lundell T."/>
            <person name="Morin E."/>
            <person name="Murat C."/>
            <person name="Sun H."/>
            <person name="Tunlid A."/>
            <person name="Henrissat B."/>
            <person name="Grigoriev I.V."/>
            <person name="Hibbett D.S."/>
            <person name="Martin F."/>
            <person name="Nordberg H.P."/>
            <person name="Cantor M.N."/>
            <person name="Hua S.X."/>
        </authorList>
    </citation>
    <scope>NUCLEOTIDE SEQUENCE [LARGE SCALE GENOMIC DNA]</scope>
    <source>
        <strain evidence="16 17">Zn</strain>
    </source>
</reference>
<dbReference type="GO" id="GO:0005743">
    <property type="term" value="C:mitochondrial inner membrane"/>
    <property type="evidence" value="ECO:0007669"/>
    <property type="project" value="TreeGrafter"/>
</dbReference>
<evidence type="ECO:0000256" key="10">
    <source>
        <dbReference type="ARBA" id="ARBA00023136"/>
    </source>
</evidence>
<feature type="transmembrane region" description="Helical" evidence="14">
    <location>
        <begin position="20"/>
        <end position="37"/>
    </location>
</feature>
<comment type="pathway">
    <text evidence="3">Pyrimidine metabolism; UMP biosynthesis via de novo pathway; orotate from (S)-dihydroorotate (quinone route): step 1/1.</text>
</comment>
<evidence type="ECO:0000256" key="6">
    <source>
        <dbReference type="ARBA" id="ARBA00017599"/>
    </source>
</evidence>
<comment type="subcellular location">
    <subcellularLocation>
        <location evidence="2">Membrane</location>
    </subcellularLocation>
</comment>
<evidence type="ECO:0000256" key="7">
    <source>
        <dbReference type="ARBA" id="ARBA00022630"/>
    </source>
</evidence>
<keyword evidence="9" id="KW-0560">Oxidoreductase</keyword>
<evidence type="ECO:0000256" key="8">
    <source>
        <dbReference type="ARBA" id="ARBA00022643"/>
    </source>
</evidence>
<dbReference type="Proteomes" id="UP000054321">
    <property type="component" value="Unassembled WGS sequence"/>
</dbReference>